<dbReference type="InterPro" id="IPR027417">
    <property type="entry name" value="P-loop_NTPase"/>
</dbReference>
<dbReference type="PROSITE" id="PS51192">
    <property type="entry name" value="HELICASE_ATP_BIND_1"/>
    <property type="match status" value="1"/>
</dbReference>
<dbReference type="PANTHER" id="PTHR43519:SF1">
    <property type="entry name" value="ATP-DEPENDENT RNA HELICASE HRPB"/>
    <property type="match status" value="1"/>
</dbReference>
<dbReference type="Proteomes" id="UP001499988">
    <property type="component" value="Unassembled WGS sequence"/>
</dbReference>
<dbReference type="InterPro" id="IPR001650">
    <property type="entry name" value="Helicase_C-like"/>
</dbReference>
<keyword evidence="1" id="KW-0547">Nucleotide-binding</keyword>
<name>A0ABP9FN73_9GAMM</name>
<dbReference type="GO" id="GO:0004386">
    <property type="term" value="F:helicase activity"/>
    <property type="evidence" value="ECO:0007669"/>
    <property type="project" value="UniProtKB-KW"/>
</dbReference>
<dbReference type="SMART" id="SM00487">
    <property type="entry name" value="DEXDc"/>
    <property type="match status" value="1"/>
</dbReference>
<evidence type="ECO:0000259" key="6">
    <source>
        <dbReference type="PROSITE" id="PS51194"/>
    </source>
</evidence>
<proteinExistence type="predicted"/>
<dbReference type="SMART" id="SM00490">
    <property type="entry name" value="HELICc"/>
    <property type="match status" value="1"/>
</dbReference>
<dbReference type="Gene3D" id="3.40.50.300">
    <property type="entry name" value="P-loop containing nucleotide triphosphate hydrolases"/>
    <property type="match status" value="2"/>
</dbReference>
<dbReference type="Pfam" id="PF00271">
    <property type="entry name" value="Helicase_C"/>
    <property type="match status" value="1"/>
</dbReference>
<dbReference type="PROSITE" id="PS51194">
    <property type="entry name" value="HELICASE_CTER"/>
    <property type="match status" value="1"/>
</dbReference>
<evidence type="ECO:0000313" key="8">
    <source>
        <dbReference type="Proteomes" id="UP001499988"/>
    </source>
</evidence>
<comment type="caution">
    <text evidence="7">The sequence shown here is derived from an EMBL/GenBank/DDBJ whole genome shotgun (WGS) entry which is preliminary data.</text>
</comment>
<dbReference type="CDD" id="cd18791">
    <property type="entry name" value="SF2_C_RHA"/>
    <property type="match status" value="1"/>
</dbReference>
<dbReference type="Pfam" id="PF00270">
    <property type="entry name" value="DEAD"/>
    <property type="match status" value="1"/>
</dbReference>
<feature type="domain" description="Helicase ATP-binding" evidence="5">
    <location>
        <begin position="14"/>
        <end position="162"/>
    </location>
</feature>
<keyword evidence="4" id="KW-0067">ATP-binding</keyword>
<keyword evidence="2" id="KW-0378">Hydrolase</keyword>
<keyword evidence="3 7" id="KW-0347">Helicase</keyword>
<evidence type="ECO:0000313" key="7">
    <source>
        <dbReference type="EMBL" id="GAA4900165.1"/>
    </source>
</evidence>
<dbReference type="InterPro" id="IPR007502">
    <property type="entry name" value="Helicase-assoc_dom"/>
</dbReference>
<evidence type="ECO:0000256" key="3">
    <source>
        <dbReference type="ARBA" id="ARBA00022806"/>
    </source>
</evidence>
<gene>
    <name evidence="7" type="ORF">GCM10023333_37490</name>
</gene>
<protein>
    <submittedName>
        <fullName evidence="7">Helicase-related protein</fullName>
    </submittedName>
</protein>
<sequence>MPQSLPIDPLKTEFLARLQATHMVVEAETGSGKSTRLPLWAAERGRVLVIEPRRIACTALADYLAQQHDGIGYAIRFESTVTEQTQVAFVTPGIALRWFSEDKLAGFDTVIIDEFHERRWDTDLLLAQLKRHDAHRLVLTSATVDGARLAEYLGGERLHAEGRRYPVSLRYVATEGRALPSDRDLAARLKAIVPAALTQTQGDVLVFLPGRKEISQAEQTLVAALGDAAVVIPLHASVPKATQRQALQTGPKQRVILATNVAETSLTIPGVTLVIDTGLERRTHQRNGRTVLGLARISQASAAQRLGRAGRVAPGQCLRLWGEFAPLEALTPPELQREELVEPMLAAACGGDRLAQLEFVDPLPAKSMALAQQKLESMRAIDPHGRITEHGQRLFPLPIDTQFAHLITAMPCKPTREAMVDLAAALSVGGRLWKLPSSEEGLKALNAWVAQPCDALTLVSIVRSTPPEALGIDPSLRREARQMASQIRSGLDLPQLSASSHLPYAEWIAAMIVAIPDLAFVRRQKRREALGNGLMEVVPGRESRFAEDAEAALVLDQYSLPGRGSRQTLNLATCMIPLTLKQLVAAELGEESVAERKAEDAHLGFVVMERHYAGRLIGRREAQPEGAMAMTLLIEKILAGRLLAPAGPQLQADLQAWALYLALGRGEGEAPLASDWLGQQLASLGVETAEDLALIEPEDLRFEGIPEWERAQFDEIYPHHLILAELKLDVEYQPGRKQVTLVYHSGTRKGGPKRWELPSWRGWRIQYRKASRVIEIR</sequence>
<dbReference type="RefSeq" id="WP_345337024.1">
    <property type="nucleotide sequence ID" value="NZ_BAABJZ010000103.1"/>
</dbReference>
<dbReference type="SMART" id="SM00847">
    <property type="entry name" value="HA2"/>
    <property type="match status" value="1"/>
</dbReference>
<dbReference type="Gene3D" id="1.20.120.1080">
    <property type="match status" value="1"/>
</dbReference>
<feature type="domain" description="Helicase C-terminal" evidence="6">
    <location>
        <begin position="188"/>
        <end position="351"/>
    </location>
</feature>
<keyword evidence="8" id="KW-1185">Reference proteome</keyword>
<dbReference type="CDD" id="cd17917">
    <property type="entry name" value="DEXHc_RHA-like"/>
    <property type="match status" value="1"/>
</dbReference>
<accession>A0ABP9FN73</accession>
<reference evidence="8" key="1">
    <citation type="journal article" date="2019" name="Int. J. Syst. Evol. Microbiol.">
        <title>The Global Catalogue of Microorganisms (GCM) 10K type strain sequencing project: providing services to taxonomists for standard genome sequencing and annotation.</title>
        <authorList>
            <consortium name="The Broad Institute Genomics Platform"/>
            <consortium name="The Broad Institute Genome Sequencing Center for Infectious Disease"/>
            <person name="Wu L."/>
            <person name="Ma J."/>
        </authorList>
    </citation>
    <scope>NUCLEOTIDE SEQUENCE [LARGE SCALE GENOMIC DNA]</scope>
    <source>
        <strain evidence="8">JCM 18401</strain>
    </source>
</reference>
<evidence type="ECO:0000256" key="4">
    <source>
        <dbReference type="ARBA" id="ARBA00022840"/>
    </source>
</evidence>
<organism evidence="7 8">
    <name type="scientific">Ferrimonas pelagia</name>
    <dbReference type="NCBI Taxonomy" id="1177826"/>
    <lineage>
        <taxon>Bacteria</taxon>
        <taxon>Pseudomonadati</taxon>
        <taxon>Pseudomonadota</taxon>
        <taxon>Gammaproteobacteria</taxon>
        <taxon>Alteromonadales</taxon>
        <taxon>Ferrimonadaceae</taxon>
        <taxon>Ferrimonas</taxon>
    </lineage>
</organism>
<dbReference type="EMBL" id="BAABJZ010000103">
    <property type="protein sequence ID" value="GAA4900165.1"/>
    <property type="molecule type" value="Genomic_DNA"/>
</dbReference>
<dbReference type="InterPro" id="IPR011545">
    <property type="entry name" value="DEAD/DEAH_box_helicase_dom"/>
</dbReference>
<dbReference type="PANTHER" id="PTHR43519">
    <property type="entry name" value="ATP-DEPENDENT RNA HELICASE HRPB"/>
    <property type="match status" value="1"/>
</dbReference>
<dbReference type="InterPro" id="IPR014001">
    <property type="entry name" value="Helicase_ATP-bd"/>
</dbReference>
<evidence type="ECO:0000259" key="5">
    <source>
        <dbReference type="PROSITE" id="PS51192"/>
    </source>
</evidence>
<evidence type="ECO:0000256" key="2">
    <source>
        <dbReference type="ARBA" id="ARBA00022801"/>
    </source>
</evidence>
<evidence type="ECO:0000256" key="1">
    <source>
        <dbReference type="ARBA" id="ARBA00022741"/>
    </source>
</evidence>
<dbReference type="SUPFAM" id="SSF52540">
    <property type="entry name" value="P-loop containing nucleoside triphosphate hydrolases"/>
    <property type="match status" value="1"/>
</dbReference>